<keyword evidence="2" id="KW-1185">Reference proteome</keyword>
<reference evidence="1" key="1">
    <citation type="submission" date="2021-05" db="EMBL/GenBank/DDBJ databases">
        <authorList>
            <person name="Scholz U."/>
            <person name="Mascher M."/>
            <person name="Fiebig A."/>
        </authorList>
    </citation>
    <scope>NUCLEOTIDE SEQUENCE [LARGE SCALE GENOMIC DNA]</scope>
</reference>
<proteinExistence type="predicted"/>
<evidence type="ECO:0000313" key="2">
    <source>
        <dbReference type="Proteomes" id="UP001732700"/>
    </source>
</evidence>
<sequence>MRSARHQLAVSALQLLLLLLAVVPAARAQQETEDELEFSYIAGSANGPENWGNIKEEWATCGTGRMQSPIDLPVSASASASASGDLAYLNHTYRPTEASLVNRGHDIMVSFLGGDAAAAGTLWINGTAYHLRQLHWHSPSEHTVDGRRYDLELHMVHQSADNKAAVIGLLYEIGGRNDFLQQLEPYLRSLAETKEKEVNAGVVDPWDARGDGQSYYRYMGSLTTPSCDEGVIWTVINRVATVSSYQLKLLTDAVHDGMEMNARPLQKVNDRDISLFSPDDHREHYYAAADH</sequence>
<dbReference type="Proteomes" id="UP001732700">
    <property type="component" value="Chromosome 6A"/>
</dbReference>
<accession>A0ACD5YUQ4</accession>
<dbReference type="EnsemblPlants" id="AVESA.00010b.r2.6AG1070490.1">
    <property type="protein sequence ID" value="AVESA.00010b.r2.6AG1070490.1.CDS"/>
    <property type="gene ID" value="AVESA.00010b.r2.6AG1070490"/>
</dbReference>
<reference evidence="1" key="2">
    <citation type="submission" date="2025-09" db="UniProtKB">
        <authorList>
            <consortium name="EnsemblPlants"/>
        </authorList>
    </citation>
    <scope>IDENTIFICATION</scope>
</reference>
<name>A0ACD5YUQ4_AVESA</name>
<organism evidence="1 2">
    <name type="scientific">Avena sativa</name>
    <name type="common">Oat</name>
    <dbReference type="NCBI Taxonomy" id="4498"/>
    <lineage>
        <taxon>Eukaryota</taxon>
        <taxon>Viridiplantae</taxon>
        <taxon>Streptophyta</taxon>
        <taxon>Embryophyta</taxon>
        <taxon>Tracheophyta</taxon>
        <taxon>Spermatophyta</taxon>
        <taxon>Magnoliopsida</taxon>
        <taxon>Liliopsida</taxon>
        <taxon>Poales</taxon>
        <taxon>Poaceae</taxon>
        <taxon>BOP clade</taxon>
        <taxon>Pooideae</taxon>
        <taxon>Poodae</taxon>
        <taxon>Poeae</taxon>
        <taxon>Poeae Chloroplast Group 1 (Aveneae type)</taxon>
        <taxon>Aveninae</taxon>
        <taxon>Avena</taxon>
    </lineage>
</organism>
<protein>
    <submittedName>
        <fullName evidence="1">Uncharacterized protein</fullName>
    </submittedName>
</protein>
<evidence type="ECO:0000313" key="1">
    <source>
        <dbReference type="EnsemblPlants" id="AVESA.00010b.r2.6AG1070490.1.CDS"/>
    </source>
</evidence>